<feature type="compositionally biased region" description="Basic and acidic residues" evidence="1">
    <location>
        <begin position="115"/>
        <end position="125"/>
    </location>
</feature>
<proteinExistence type="predicted"/>
<sequence>MRRCPLEFCHNSVSVEIISGGTDEKTRAAPAPAAAARRPRRPPPTPPRPQPRHNKPRNNAGTYFILNEVKFPGKVLQEHAYLASGLIPMHNSSRRFDEKTEKFAGTPRAAARPPPARDRRAARLR</sequence>
<feature type="region of interest" description="Disordered" evidence="1">
    <location>
        <begin position="17"/>
        <end position="61"/>
    </location>
</feature>
<evidence type="ECO:0000313" key="3">
    <source>
        <dbReference type="Proteomes" id="UP000299102"/>
    </source>
</evidence>
<name>A0A4C1WLJ1_EUMVA</name>
<comment type="caution">
    <text evidence="2">The sequence shown here is derived from an EMBL/GenBank/DDBJ whole genome shotgun (WGS) entry which is preliminary data.</text>
</comment>
<dbReference type="AlphaFoldDB" id="A0A4C1WLJ1"/>
<organism evidence="2 3">
    <name type="scientific">Eumeta variegata</name>
    <name type="common">Bagworm moth</name>
    <name type="synonym">Eumeta japonica</name>
    <dbReference type="NCBI Taxonomy" id="151549"/>
    <lineage>
        <taxon>Eukaryota</taxon>
        <taxon>Metazoa</taxon>
        <taxon>Ecdysozoa</taxon>
        <taxon>Arthropoda</taxon>
        <taxon>Hexapoda</taxon>
        <taxon>Insecta</taxon>
        <taxon>Pterygota</taxon>
        <taxon>Neoptera</taxon>
        <taxon>Endopterygota</taxon>
        <taxon>Lepidoptera</taxon>
        <taxon>Glossata</taxon>
        <taxon>Ditrysia</taxon>
        <taxon>Tineoidea</taxon>
        <taxon>Psychidae</taxon>
        <taxon>Oiketicinae</taxon>
        <taxon>Eumeta</taxon>
    </lineage>
</organism>
<accession>A0A4C1WLJ1</accession>
<reference evidence="2 3" key="1">
    <citation type="journal article" date="2019" name="Commun. Biol.">
        <title>The bagworm genome reveals a unique fibroin gene that provides high tensile strength.</title>
        <authorList>
            <person name="Kono N."/>
            <person name="Nakamura H."/>
            <person name="Ohtoshi R."/>
            <person name="Tomita M."/>
            <person name="Numata K."/>
            <person name="Arakawa K."/>
        </authorList>
    </citation>
    <scope>NUCLEOTIDE SEQUENCE [LARGE SCALE GENOMIC DNA]</scope>
</reference>
<evidence type="ECO:0000256" key="1">
    <source>
        <dbReference type="SAM" id="MobiDB-lite"/>
    </source>
</evidence>
<feature type="region of interest" description="Disordered" evidence="1">
    <location>
        <begin position="89"/>
        <end position="125"/>
    </location>
</feature>
<protein>
    <submittedName>
        <fullName evidence="2">Uncharacterized protein</fullName>
    </submittedName>
</protein>
<gene>
    <name evidence="2" type="ORF">EVAR_37142_1</name>
</gene>
<dbReference type="EMBL" id="BGZK01000572">
    <property type="protein sequence ID" value="GBP50985.1"/>
    <property type="molecule type" value="Genomic_DNA"/>
</dbReference>
<evidence type="ECO:0000313" key="2">
    <source>
        <dbReference type="EMBL" id="GBP50985.1"/>
    </source>
</evidence>
<keyword evidence="3" id="KW-1185">Reference proteome</keyword>
<dbReference type="Proteomes" id="UP000299102">
    <property type="component" value="Unassembled WGS sequence"/>
</dbReference>